<evidence type="ECO:0000313" key="10">
    <source>
        <dbReference type="Proteomes" id="UP000192738"/>
    </source>
</evidence>
<dbReference type="STRING" id="112901.SAMN04488500_12278"/>
<sequence>MRSIVIRIFVAAIFSLSICSSALASKPVVNMSVVNGEVRDVLTALAGIGQVNMVIDDSVSGTITIQLKNIPYDNALNLVCKTKGLTYHEVDDVLVVGVADQIGRGFGSVHIFKLKFIKPDSVKETILSILFGEKKGEKKVEENSGSKNVSTSNSGGSASASASKSSEKSTELDRLTIDYATNSLILYGTPLEADKIQRLLDELDIPYQQVSLEAEVVAVNKDKSKDLGIEWSWEATPQYADYTAAETEVVYDAAGNPVGTHITEAAKVTRKNNSGVIQFGRNPEGYPYEFYYQAKINALISNGNAKVLAKPKVSTINGKQAQILIGDRIPVLVEKVENGETKTTTEYVDAGIKLVYTPRINTDGLITVEVRTEVSSPTLVAEMKAYKITTREAETTVRLKDGETMVIGGLIGSTDSETKKAVPFFSDLPILGALFKNLSKSKSETEVVIFLTPRIVK</sequence>
<evidence type="ECO:0000259" key="8">
    <source>
        <dbReference type="SMART" id="SM00965"/>
    </source>
</evidence>
<dbReference type="InterPro" id="IPR004846">
    <property type="entry name" value="T2SS/T3SS_dom"/>
</dbReference>
<protein>
    <submittedName>
        <fullName evidence="9">Type IV pilus assembly protein PilQ</fullName>
    </submittedName>
</protein>
<name>A0A1W2EBL8_9FIRM</name>
<dbReference type="EMBL" id="FWXI01000022">
    <property type="protein sequence ID" value="SMD06478.1"/>
    <property type="molecule type" value="Genomic_DNA"/>
</dbReference>
<dbReference type="AlphaFoldDB" id="A0A1W2EBL8"/>
<dbReference type="OrthoDB" id="9779724at2"/>
<dbReference type="PRINTS" id="PR00811">
    <property type="entry name" value="BCTERIALGSPD"/>
</dbReference>
<feature type="compositionally biased region" description="Low complexity" evidence="6">
    <location>
        <begin position="145"/>
        <end position="164"/>
    </location>
</feature>
<keyword evidence="10" id="KW-1185">Reference proteome</keyword>
<keyword evidence="7" id="KW-0732">Signal</keyword>
<evidence type="ECO:0000256" key="3">
    <source>
        <dbReference type="ARBA" id="ARBA00023136"/>
    </source>
</evidence>
<dbReference type="InterPro" id="IPR001775">
    <property type="entry name" value="GspD/PilQ"/>
</dbReference>
<dbReference type="InterPro" id="IPR038591">
    <property type="entry name" value="NolW-like_sf"/>
</dbReference>
<organism evidence="9 10">
    <name type="scientific">Sporomusa malonica</name>
    <dbReference type="NCBI Taxonomy" id="112901"/>
    <lineage>
        <taxon>Bacteria</taxon>
        <taxon>Bacillati</taxon>
        <taxon>Bacillota</taxon>
        <taxon>Negativicutes</taxon>
        <taxon>Selenomonadales</taxon>
        <taxon>Sporomusaceae</taxon>
        <taxon>Sporomusa</taxon>
    </lineage>
</organism>
<dbReference type="GO" id="GO:0009306">
    <property type="term" value="P:protein secretion"/>
    <property type="evidence" value="ECO:0007669"/>
    <property type="project" value="InterPro"/>
</dbReference>
<dbReference type="InterPro" id="IPR004845">
    <property type="entry name" value="T2SS_GspD_CS"/>
</dbReference>
<keyword evidence="3" id="KW-0472">Membrane</keyword>
<dbReference type="GO" id="GO:0019867">
    <property type="term" value="C:outer membrane"/>
    <property type="evidence" value="ECO:0007669"/>
    <property type="project" value="InterPro"/>
</dbReference>
<dbReference type="Pfam" id="PF00263">
    <property type="entry name" value="Secretin"/>
    <property type="match status" value="1"/>
</dbReference>
<keyword evidence="2" id="KW-0813">Transport</keyword>
<gene>
    <name evidence="9" type="ORF">SAMN04488500_12278</name>
</gene>
<reference evidence="9 10" key="1">
    <citation type="submission" date="2017-04" db="EMBL/GenBank/DDBJ databases">
        <authorList>
            <person name="Afonso C.L."/>
            <person name="Miller P.J."/>
            <person name="Scott M.A."/>
            <person name="Spackman E."/>
            <person name="Goraichik I."/>
            <person name="Dimitrov K.M."/>
            <person name="Suarez D.L."/>
            <person name="Swayne D.E."/>
        </authorList>
    </citation>
    <scope>NUCLEOTIDE SEQUENCE [LARGE SCALE GENOMIC DNA]</scope>
    <source>
        <strain evidence="9 10">DSM 5090</strain>
    </source>
</reference>
<feature type="region of interest" description="Disordered" evidence="6">
    <location>
        <begin position="140"/>
        <end position="166"/>
    </location>
</feature>
<dbReference type="Gene3D" id="3.30.1370.130">
    <property type="match status" value="1"/>
</dbReference>
<dbReference type="PANTHER" id="PTHR30332:SF17">
    <property type="entry name" value="TYPE IV PILIATION SYSTEM PROTEIN DR_0774-RELATED"/>
    <property type="match status" value="1"/>
</dbReference>
<evidence type="ECO:0000256" key="4">
    <source>
        <dbReference type="ARBA" id="ARBA00023237"/>
    </source>
</evidence>
<accession>A0A1W2EBL8</accession>
<dbReference type="InterPro" id="IPR050810">
    <property type="entry name" value="Bact_Secretion_Sys_Channel"/>
</dbReference>
<comment type="subcellular location">
    <subcellularLocation>
        <location evidence="1">Membrane</location>
    </subcellularLocation>
</comment>
<evidence type="ECO:0000256" key="2">
    <source>
        <dbReference type="ARBA" id="ARBA00022448"/>
    </source>
</evidence>
<evidence type="ECO:0000256" key="7">
    <source>
        <dbReference type="SAM" id="SignalP"/>
    </source>
</evidence>
<dbReference type="SMART" id="SM00965">
    <property type="entry name" value="STN"/>
    <property type="match status" value="1"/>
</dbReference>
<evidence type="ECO:0000313" key="9">
    <source>
        <dbReference type="EMBL" id="SMD06478.1"/>
    </source>
</evidence>
<dbReference type="RefSeq" id="WP_139796321.1">
    <property type="nucleotide sequence ID" value="NZ_CP155572.1"/>
</dbReference>
<dbReference type="Proteomes" id="UP000192738">
    <property type="component" value="Unassembled WGS sequence"/>
</dbReference>
<dbReference type="GO" id="GO:0015627">
    <property type="term" value="C:type II protein secretion system complex"/>
    <property type="evidence" value="ECO:0007669"/>
    <property type="project" value="TreeGrafter"/>
</dbReference>
<evidence type="ECO:0000256" key="6">
    <source>
        <dbReference type="SAM" id="MobiDB-lite"/>
    </source>
</evidence>
<feature type="domain" description="Secretin/TonB short N-terminal" evidence="8">
    <location>
        <begin position="51"/>
        <end position="99"/>
    </location>
</feature>
<evidence type="ECO:0000256" key="5">
    <source>
        <dbReference type="RuleBase" id="RU004003"/>
    </source>
</evidence>
<evidence type="ECO:0000256" key="1">
    <source>
        <dbReference type="ARBA" id="ARBA00004370"/>
    </source>
</evidence>
<proteinExistence type="inferred from homology"/>
<dbReference type="PROSITE" id="PS00875">
    <property type="entry name" value="T2SP_D"/>
    <property type="match status" value="1"/>
</dbReference>
<feature type="chain" id="PRO_5012664412" evidence="7">
    <location>
        <begin position="25"/>
        <end position="457"/>
    </location>
</feature>
<feature type="signal peptide" evidence="7">
    <location>
        <begin position="1"/>
        <end position="24"/>
    </location>
</feature>
<dbReference type="InterPro" id="IPR011662">
    <property type="entry name" value="Secretin/TonB_short_N"/>
</dbReference>
<dbReference type="Gene3D" id="3.30.1370.120">
    <property type="match status" value="1"/>
</dbReference>
<comment type="similarity">
    <text evidence="5">Belongs to the bacterial secretin family.</text>
</comment>
<keyword evidence="4" id="KW-0998">Cell outer membrane</keyword>
<dbReference type="PANTHER" id="PTHR30332">
    <property type="entry name" value="PROBABLE GENERAL SECRETION PATHWAY PROTEIN D"/>
    <property type="match status" value="1"/>
</dbReference>